<organism evidence="2">
    <name type="scientific">viral metagenome</name>
    <dbReference type="NCBI Taxonomy" id="1070528"/>
    <lineage>
        <taxon>unclassified sequences</taxon>
        <taxon>metagenomes</taxon>
        <taxon>organismal metagenomes</taxon>
    </lineage>
</organism>
<sequence>MVDEKKGNRITIEWFRLITPILVTVSIFIMGTVNYRVNSIDTKLFQHLTNHELHYPRSLVVSDAVFKEHNRVSEERYKYIEKSLDKFEKNIKEYILRVVK</sequence>
<name>A0A6M3L8L9_9ZZZZ</name>
<reference evidence="2" key="1">
    <citation type="submission" date="2020-03" db="EMBL/GenBank/DDBJ databases">
        <title>The deep terrestrial virosphere.</title>
        <authorList>
            <person name="Holmfeldt K."/>
            <person name="Nilsson E."/>
            <person name="Simone D."/>
            <person name="Lopez-Fernandez M."/>
            <person name="Wu X."/>
            <person name="de Brujin I."/>
            <person name="Lundin D."/>
            <person name="Andersson A."/>
            <person name="Bertilsson S."/>
            <person name="Dopson M."/>
        </authorList>
    </citation>
    <scope>NUCLEOTIDE SEQUENCE</scope>
    <source>
        <strain evidence="2">MM415B02435</strain>
    </source>
</reference>
<keyword evidence="1" id="KW-0812">Transmembrane</keyword>
<keyword evidence="1" id="KW-0472">Membrane</keyword>
<feature type="transmembrane region" description="Helical" evidence="1">
    <location>
        <begin position="14"/>
        <end position="35"/>
    </location>
</feature>
<evidence type="ECO:0000313" key="2">
    <source>
        <dbReference type="EMBL" id="QJA90132.1"/>
    </source>
</evidence>
<accession>A0A6M3L8L9</accession>
<protein>
    <submittedName>
        <fullName evidence="2">Uncharacterized protein</fullName>
    </submittedName>
</protein>
<gene>
    <name evidence="2" type="ORF">MM415B02435_0002</name>
</gene>
<dbReference type="AlphaFoldDB" id="A0A6M3L8L9"/>
<evidence type="ECO:0000256" key="1">
    <source>
        <dbReference type="SAM" id="Phobius"/>
    </source>
</evidence>
<keyword evidence="1" id="KW-1133">Transmembrane helix</keyword>
<dbReference type="EMBL" id="MT142893">
    <property type="protein sequence ID" value="QJA90132.1"/>
    <property type="molecule type" value="Genomic_DNA"/>
</dbReference>
<proteinExistence type="predicted"/>